<evidence type="ECO:0000313" key="8">
    <source>
        <dbReference type="Proteomes" id="UP000440224"/>
    </source>
</evidence>
<dbReference type="EMBL" id="WJIE01000030">
    <property type="protein sequence ID" value="MRG98368.1"/>
    <property type="molecule type" value="Genomic_DNA"/>
</dbReference>
<dbReference type="InterPro" id="IPR050170">
    <property type="entry name" value="TruD_pseudoU_synthase"/>
</dbReference>
<dbReference type="AlphaFoldDB" id="A0A6N7Q217"/>
<dbReference type="OrthoDB" id="1550679at2"/>
<dbReference type="PROSITE" id="PS01268">
    <property type="entry name" value="UPF0024"/>
    <property type="match status" value="1"/>
</dbReference>
<dbReference type="PANTHER" id="PTHR47811">
    <property type="entry name" value="TRNA PSEUDOURIDINE SYNTHASE D"/>
    <property type="match status" value="1"/>
</dbReference>
<evidence type="ECO:0000256" key="3">
    <source>
        <dbReference type="ARBA" id="ARBA00023235"/>
    </source>
</evidence>
<dbReference type="GO" id="GO:0160150">
    <property type="term" value="F:tRNA pseudouridine(13) synthase activity"/>
    <property type="evidence" value="ECO:0007669"/>
    <property type="project" value="UniProtKB-EC"/>
</dbReference>
<feature type="region of interest" description="Disordered" evidence="5">
    <location>
        <begin position="348"/>
        <end position="369"/>
    </location>
</feature>
<dbReference type="HAMAP" id="MF_01082">
    <property type="entry name" value="TruD"/>
    <property type="match status" value="1"/>
</dbReference>
<organism evidence="7 8">
    <name type="scientific">Polyangium spumosum</name>
    <dbReference type="NCBI Taxonomy" id="889282"/>
    <lineage>
        <taxon>Bacteria</taxon>
        <taxon>Pseudomonadati</taxon>
        <taxon>Myxococcota</taxon>
        <taxon>Polyangia</taxon>
        <taxon>Polyangiales</taxon>
        <taxon>Polyangiaceae</taxon>
        <taxon>Polyangium</taxon>
    </lineage>
</organism>
<dbReference type="GO" id="GO:0005829">
    <property type="term" value="C:cytosol"/>
    <property type="evidence" value="ECO:0007669"/>
    <property type="project" value="TreeGrafter"/>
</dbReference>
<name>A0A6N7Q217_9BACT</name>
<comment type="similarity">
    <text evidence="1 4">Belongs to the pseudouridine synthase TruD family.</text>
</comment>
<dbReference type="EC" id="5.4.99.27" evidence="4"/>
<dbReference type="InterPro" id="IPR043165">
    <property type="entry name" value="TruD_insert_sf"/>
</dbReference>
<comment type="catalytic activity">
    <reaction evidence="4">
        <text>uridine(13) in tRNA = pseudouridine(13) in tRNA</text>
        <dbReference type="Rhea" id="RHEA:42540"/>
        <dbReference type="Rhea" id="RHEA-COMP:10105"/>
        <dbReference type="Rhea" id="RHEA-COMP:10106"/>
        <dbReference type="ChEBI" id="CHEBI:65314"/>
        <dbReference type="ChEBI" id="CHEBI:65315"/>
        <dbReference type="EC" id="5.4.99.27"/>
    </reaction>
</comment>
<dbReference type="PROSITE" id="PS50984">
    <property type="entry name" value="TRUD"/>
    <property type="match status" value="1"/>
</dbReference>
<gene>
    <name evidence="4 7" type="primary">truD</name>
    <name evidence="7" type="ORF">GF068_41610</name>
</gene>
<accession>A0A6N7Q217</accession>
<dbReference type="PANTHER" id="PTHR47811:SF1">
    <property type="entry name" value="TRNA PSEUDOURIDINE SYNTHASE D"/>
    <property type="match status" value="1"/>
</dbReference>
<evidence type="ECO:0000313" key="7">
    <source>
        <dbReference type="EMBL" id="MRG98368.1"/>
    </source>
</evidence>
<dbReference type="InterPro" id="IPR020119">
    <property type="entry name" value="PsdUridine_synth_TruD_CS"/>
</dbReference>
<feature type="active site" description="Nucleophile" evidence="4">
    <location>
        <position position="70"/>
    </location>
</feature>
<dbReference type="Gene3D" id="3.30.2340.10">
    <property type="entry name" value="TruD, insertion domain"/>
    <property type="match status" value="1"/>
</dbReference>
<dbReference type="Proteomes" id="UP000440224">
    <property type="component" value="Unassembled WGS sequence"/>
</dbReference>
<evidence type="ECO:0000256" key="1">
    <source>
        <dbReference type="ARBA" id="ARBA00007953"/>
    </source>
</evidence>
<dbReference type="InterPro" id="IPR042214">
    <property type="entry name" value="TruD_catalytic"/>
</dbReference>
<comment type="caution">
    <text evidence="7">The sequence shown here is derived from an EMBL/GenBank/DDBJ whole genome shotgun (WGS) entry which is preliminary data.</text>
</comment>
<sequence length="369" mass="39420">MSAPLPIATIRTSPEDFVVEEIPAYAPSGKGEHLYVTLRKTGRNTPDVARDLAHYLGADPRGTGWAGMKDRHAITTQTISIQVPLGDIEDAEARIMEASLQGVEILEASRHGNKLKPGHLVGNRFTITLRGLAPEDAARVGEKLLETGRVGVPNSFGPQRFGRDGKNPTRALAWLRGEARGPRDRREQRLLFSALQSMLFNEVLARRVAAGSWASILPGDLAKKHDSGGIFAVPAEGRELEDAQARAEAGAISATGPMFGAKMRWPEGAPRELEREVLATALPDASRLEAFRALGEGTRRPLRLMVADMSVRPIDASGGLTVSFVLPKGGYATTVLATACQIADATLRGGEAAEGEEGEESPSEPSDPA</sequence>
<feature type="compositionally biased region" description="Acidic residues" evidence="5">
    <location>
        <begin position="353"/>
        <end position="362"/>
    </location>
</feature>
<dbReference type="GO" id="GO:0031119">
    <property type="term" value="P:tRNA pseudouridine synthesis"/>
    <property type="evidence" value="ECO:0007669"/>
    <property type="project" value="UniProtKB-UniRule"/>
</dbReference>
<keyword evidence="8" id="KW-1185">Reference proteome</keyword>
<dbReference type="Gene3D" id="3.30.2350.20">
    <property type="entry name" value="TruD, catalytic domain"/>
    <property type="match status" value="1"/>
</dbReference>
<keyword evidence="3 4" id="KW-0413">Isomerase</keyword>
<dbReference type="InterPro" id="IPR001656">
    <property type="entry name" value="PsdUridine_synth_TruD"/>
</dbReference>
<dbReference type="Pfam" id="PF01142">
    <property type="entry name" value="TruD"/>
    <property type="match status" value="2"/>
</dbReference>
<evidence type="ECO:0000256" key="4">
    <source>
        <dbReference type="HAMAP-Rule" id="MF_01082"/>
    </source>
</evidence>
<feature type="domain" description="TRUD" evidence="6">
    <location>
        <begin position="151"/>
        <end position="304"/>
    </location>
</feature>
<dbReference type="SUPFAM" id="SSF55120">
    <property type="entry name" value="Pseudouridine synthase"/>
    <property type="match status" value="1"/>
</dbReference>
<dbReference type="RefSeq" id="WP_153825132.1">
    <property type="nucleotide sequence ID" value="NZ_WJIE01000030.1"/>
</dbReference>
<protein>
    <recommendedName>
        <fullName evidence="4">tRNA pseudouridine synthase D</fullName>
        <ecNumber evidence="4">5.4.99.27</ecNumber>
    </recommendedName>
    <alternativeName>
        <fullName evidence="4">tRNA pseudouridine(13) synthase</fullName>
    </alternativeName>
    <alternativeName>
        <fullName evidence="4">tRNA pseudouridylate synthase D</fullName>
    </alternativeName>
    <alternativeName>
        <fullName evidence="4">tRNA-uridine isomerase D</fullName>
    </alternativeName>
</protein>
<dbReference type="InterPro" id="IPR011760">
    <property type="entry name" value="PsdUridine_synth_TruD_insert"/>
</dbReference>
<reference evidence="7 8" key="1">
    <citation type="submission" date="2019-10" db="EMBL/GenBank/DDBJ databases">
        <title>A soil myxobacterium in the family Polyangiaceae.</title>
        <authorList>
            <person name="Li Y."/>
            <person name="Wang J."/>
        </authorList>
    </citation>
    <scope>NUCLEOTIDE SEQUENCE [LARGE SCALE GENOMIC DNA]</scope>
    <source>
        <strain evidence="7 8">DSM 14734</strain>
    </source>
</reference>
<comment type="function">
    <text evidence="4">Responsible for synthesis of pseudouridine from uracil-13 in transfer RNAs.</text>
</comment>
<evidence type="ECO:0000259" key="6">
    <source>
        <dbReference type="PROSITE" id="PS50984"/>
    </source>
</evidence>
<keyword evidence="2 4" id="KW-0819">tRNA processing</keyword>
<evidence type="ECO:0000256" key="2">
    <source>
        <dbReference type="ARBA" id="ARBA00022694"/>
    </source>
</evidence>
<dbReference type="GO" id="GO:0003723">
    <property type="term" value="F:RNA binding"/>
    <property type="evidence" value="ECO:0007669"/>
    <property type="project" value="InterPro"/>
</dbReference>
<dbReference type="InterPro" id="IPR020103">
    <property type="entry name" value="PsdUridine_synth_cat_dom_sf"/>
</dbReference>
<evidence type="ECO:0000256" key="5">
    <source>
        <dbReference type="SAM" id="MobiDB-lite"/>
    </source>
</evidence>
<proteinExistence type="inferred from homology"/>